<dbReference type="InterPro" id="IPR013325">
    <property type="entry name" value="RNA_pol_sigma_r2"/>
</dbReference>
<dbReference type="Gene3D" id="1.10.1740.10">
    <property type="match status" value="1"/>
</dbReference>
<evidence type="ECO:0000259" key="6">
    <source>
        <dbReference type="Pfam" id="PF04542"/>
    </source>
</evidence>
<dbReference type="RefSeq" id="WP_370719782.1">
    <property type="nucleotide sequence ID" value="NZ_JBGGTQ010000007.1"/>
</dbReference>
<feature type="region of interest" description="Disordered" evidence="5">
    <location>
        <begin position="168"/>
        <end position="188"/>
    </location>
</feature>
<keyword evidence="4" id="KW-0804">Transcription</keyword>
<feature type="domain" description="RNA polymerase sigma factor 70 region 4 type 2" evidence="7">
    <location>
        <begin position="114"/>
        <end position="166"/>
    </location>
</feature>
<dbReference type="InterPro" id="IPR013249">
    <property type="entry name" value="RNA_pol_sigma70_r4_t2"/>
</dbReference>
<dbReference type="EMBL" id="JBGGTQ010000007">
    <property type="protein sequence ID" value="MEZ0493537.1"/>
    <property type="molecule type" value="Genomic_DNA"/>
</dbReference>
<dbReference type="InterPro" id="IPR014284">
    <property type="entry name" value="RNA_pol_sigma-70_dom"/>
</dbReference>
<evidence type="ECO:0000313" key="9">
    <source>
        <dbReference type="Proteomes" id="UP001566476"/>
    </source>
</evidence>
<dbReference type="PANTHER" id="PTHR43133:SF25">
    <property type="entry name" value="RNA POLYMERASE SIGMA FACTOR RFAY-RELATED"/>
    <property type="match status" value="1"/>
</dbReference>
<dbReference type="SUPFAM" id="SSF88946">
    <property type="entry name" value="Sigma2 domain of RNA polymerase sigma factors"/>
    <property type="match status" value="1"/>
</dbReference>
<dbReference type="NCBIfam" id="TIGR02937">
    <property type="entry name" value="sigma70-ECF"/>
    <property type="match status" value="1"/>
</dbReference>
<keyword evidence="9" id="KW-1185">Reference proteome</keyword>
<comment type="caution">
    <text evidence="8">The sequence shown here is derived from an EMBL/GenBank/DDBJ whole genome shotgun (WGS) entry which is preliminary data.</text>
</comment>
<dbReference type="InterPro" id="IPR036388">
    <property type="entry name" value="WH-like_DNA-bd_sf"/>
</dbReference>
<evidence type="ECO:0000256" key="3">
    <source>
        <dbReference type="ARBA" id="ARBA00023082"/>
    </source>
</evidence>
<evidence type="ECO:0000256" key="1">
    <source>
        <dbReference type="ARBA" id="ARBA00010641"/>
    </source>
</evidence>
<keyword evidence="2" id="KW-0805">Transcription regulation</keyword>
<dbReference type="SUPFAM" id="SSF88659">
    <property type="entry name" value="Sigma3 and sigma4 domains of RNA polymerase sigma factors"/>
    <property type="match status" value="1"/>
</dbReference>
<dbReference type="PANTHER" id="PTHR43133">
    <property type="entry name" value="RNA POLYMERASE ECF-TYPE SIGMA FACTO"/>
    <property type="match status" value="1"/>
</dbReference>
<sequence length="188" mass="20721">MSATDNDPSPPESDAQRFTTLWEAYAGRVLAYALRHTDRDLAQEVVSETFLIAWRRLAHVPGEPLPWLLVVARNTLHNQRRSSYRQALLRDEVTHLHQALATAPGAEDVITDRAEVLAALAALTATEREALLLIAWDGLSPVEAAKVAGCSVPTFHVPLFRARRRLQSHDQASELPQPQTLLTPGSPA</sequence>
<dbReference type="Pfam" id="PF08281">
    <property type="entry name" value="Sigma70_r4_2"/>
    <property type="match status" value="1"/>
</dbReference>
<dbReference type="InterPro" id="IPR007627">
    <property type="entry name" value="RNA_pol_sigma70_r2"/>
</dbReference>
<keyword evidence="3" id="KW-0731">Sigma factor</keyword>
<dbReference type="Gene3D" id="1.10.10.10">
    <property type="entry name" value="Winged helix-like DNA-binding domain superfamily/Winged helix DNA-binding domain"/>
    <property type="match status" value="1"/>
</dbReference>
<accession>A0ABV4I4B2</accession>
<protein>
    <submittedName>
        <fullName evidence="8">RNA polymerase sigma factor</fullName>
    </submittedName>
</protein>
<evidence type="ECO:0000256" key="4">
    <source>
        <dbReference type="ARBA" id="ARBA00023163"/>
    </source>
</evidence>
<gene>
    <name evidence="8" type="ORF">AB2L28_14960</name>
</gene>
<comment type="similarity">
    <text evidence="1">Belongs to the sigma-70 factor family. ECF subfamily.</text>
</comment>
<evidence type="ECO:0000256" key="5">
    <source>
        <dbReference type="SAM" id="MobiDB-lite"/>
    </source>
</evidence>
<organism evidence="8 9">
    <name type="scientific">Kineococcus mangrovi</name>
    <dbReference type="NCBI Taxonomy" id="1660183"/>
    <lineage>
        <taxon>Bacteria</taxon>
        <taxon>Bacillati</taxon>
        <taxon>Actinomycetota</taxon>
        <taxon>Actinomycetes</taxon>
        <taxon>Kineosporiales</taxon>
        <taxon>Kineosporiaceae</taxon>
        <taxon>Kineococcus</taxon>
    </lineage>
</organism>
<evidence type="ECO:0000259" key="7">
    <source>
        <dbReference type="Pfam" id="PF08281"/>
    </source>
</evidence>
<evidence type="ECO:0000313" key="8">
    <source>
        <dbReference type="EMBL" id="MEZ0493537.1"/>
    </source>
</evidence>
<reference evidence="8 9" key="1">
    <citation type="submission" date="2024-07" db="EMBL/GenBank/DDBJ databases">
        <authorList>
            <person name="Thanompreechachai J."/>
            <person name="Duangmal K."/>
        </authorList>
    </citation>
    <scope>NUCLEOTIDE SEQUENCE [LARGE SCALE GENOMIC DNA]</scope>
    <source>
        <strain evidence="8 9">TBRC 1896</strain>
    </source>
</reference>
<evidence type="ECO:0000256" key="2">
    <source>
        <dbReference type="ARBA" id="ARBA00023015"/>
    </source>
</evidence>
<dbReference type="InterPro" id="IPR039425">
    <property type="entry name" value="RNA_pol_sigma-70-like"/>
</dbReference>
<feature type="compositionally biased region" description="Polar residues" evidence="5">
    <location>
        <begin position="174"/>
        <end position="188"/>
    </location>
</feature>
<feature type="domain" description="RNA polymerase sigma-70 region 2" evidence="6">
    <location>
        <begin position="21"/>
        <end position="83"/>
    </location>
</feature>
<name>A0ABV4I4B2_9ACTN</name>
<dbReference type="Pfam" id="PF04542">
    <property type="entry name" value="Sigma70_r2"/>
    <property type="match status" value="1"/>
</dbReference>
<dbReference type="Proteomes" id="UP001566476">
    <property type="component" value="Unassembled WGS sequence"/>
</dbReference>
<proteinExistence type="inferred from homology"/>
<dbReference type="InterPro" id="IPR013324">
    <property type="entry name" value="RNA_pol_sigma_r3/r4-like"/>
</dbReference>